<evidence type="ECO:0000256" key="5">
    <source>
        <dbReference type="ARBA" id="ARBA00022679"/>
    </source>
</evidence>
<evidence type="ECO:0000256" key="11">
    <source>
        <dbReference type="ARBA" id="ARBA00023054"/>
    </source>
</evidence>
<evidence type="ECO:0000313" key="18">
    <source>
        <dbReference type="EMBL" id="CAI9101302.1"/>
    </source>
</evidence>
<dbReference type="GO" id="GO:0008270">
    <property type="term" value="F:zinc ion binding"/>
    <property type="evidence" value="ECO:0007669"/>
    <property type="project" value="UniProtKB-KW"/>
</dbReference>
<evidence type="ECO:0000256" key="14">
    <source>
        <dbReference type="RuleBase" id="RU365038"/>
    </source>
</evidence>
<dbReference type="Proteomes" id="UP001161247">
    <property type="component" value="Chromosome 4"/>
</dbReference>
<dbReference type="PANTHER" id="PTHR23163">
    <property type="entry name" value="RING FINGER PROTEIN-RELATED"/>
    <property type="match status" value="1"/>
</dbReference>
<dbReference type="GO" id="GO:0005634">
    <property type="term" value="C:nucleus"/>
    <property type="evidence" value="ECO:0007669"/>
    <property type="project" value="UniProtKB-SubCell"/>
</dbReference>
<protein>
    <recommendedName>
        <fullName evidence="14">E3 ubiquitin protein ligase</fullName>
        <ecNumber evidence="14">2.3.2.27</ecNumber>
    </recommendedName>
</protein>
<dbReference type="EC" id="2.3.2.27" evidence="14"/>
<dbReference type="SMART" id="SM00184">
    <property type="entry name" value="RING"/>
    <property type="match status" value="1"/>
</dbReference>
<accession>A0AAV1D0S6</accession>
<keyword evidence="9 14" id="KW-0862">Zinc</keyword>
<dbReference type="Gene3D" id="3.30.40.10">
    <property type="entry name" value="Zinc/RING finger domain, C3HC4 (zinc finger)"/>
    <property type="match status" value="1"/>
</dbReference>
<evidence type="ECO:0000256" key="6">
    <source>
        <dbReference type="ARBA" id="ARBA00022723"/>
    </source>
</evidence>
<dbReference type="InterPro" id="IPR018957">
    <property type="entry name" value="Znf_C3HC4_RING-type"/>
</dbReference>
<comment type="catalytic activity">
    <reaction evidence="1 14">
        <text>S-ubiquitinyl-[E2 ubiquitin-conjugating enzyme]-L-cysteine + [acceptor protein]-L-lysine = [E2 ubiquitin-conjugating enzyme]-L-cysteine + N(6)-ubiquitinyl-[acceptor protein]-L-lysine.</text>
        <dbReference type="EC" id="2.3.2.27"/>
    </reaction>
</comment>
<feature type="coiled-coil region" evidence="15">
    <location>
        <begin position="710"/>
        <end position="821"/>
    </location>
</feature>
<keyword evidence="19" id="KW-1185">Reference proteome</keyword>
<dbReference type="EMBL" id="OX459121">
    <property type="protein sequence ID" value="CAI9101302.1"/>
    <property type="molecule type" value="Genomic_DNA"/>
</dbReference>
<dbReference type="GO" id="GO:0061630">
    <property type="term" value="F:ubiquitin protein ligase activity"/>
    <property type="evidence" value="ECO:0007669"/>
    <property type="project" value="UniProtKB-EC"/>
</dbReference>
<dbReference type="InterPro" id="IPR013083">
    <property type="entry name" value="Znf_RING/FYVE/PHD"/>
</dbReference>
<name>A0AAV1D0S6_OLDCO</name>
<evidence type="ECO:0000259" key="17">
    <source>
        <dbReference type="PROSITE" id="PS50089"/>
    </source>
</evidence>
<evidence type="ECO:0000256" key="15">
    <source>
        <dbReference type="SAM" id="Coils"/>
    </source>
</evidence>
<evidence type="ECO:0000256" key="2">
    <source>
        <dbReference type="ARBA" id="ARBA00004123"/>
    </source>
</evidence>
<sequence length="896" mass="102769">MGSTGEADRKRRHFSSISPTSAAAKKQPFMPLSEDKKLDAAVLKFQNQKLIQKLETQKVEILRLEEKINKWTEKQRPYENIVAAAWQVWEEVVEDFESHSICGKDVARFEQGFEDLLIRDCAHLLFQTDGCSSSLESVSAKDVSEDDMMSGPSVSGAAECGSSHNTLIGEGEDYQKSSKKISHALQTILANLDSQWQLRDKLYNAVYSAVPGDGLSQQKSFLDLQTEVKNVRAAICDLLSKQKSFLCELQEQKDKEAKNKVELKHLKEELESTIAELEESACELSNLKADKNATKETNIPILDRCNNAINSDKSLDNQKDLEDMESSLKDLLDQSACRVVELKRLHEERIDILKQLSTLQNTLKNFKSICSSKAYLLLKDQVAKAKADIIRYQALHEKLQLEKNTLAWKEKEMQMKLELLDFNHRSAAIADSRISELQKEIQKCVFEKNQMEAKLEHTSREPGRKEVIAELKTLVASFPKEMGRMQSQLSSYKETAKDIHALRADVRSLYGILEDKARNMEKLSARSTEQAADILKLQALIHDLKESDAELKLFLQMYNRESVCSRDVLDARDLEYKAWANVQSLKTSLDEHNLELRVKCAIEAEATSQQRLAATEAEIAELRQRREASKREEAKLSDTLKFKHEETEAYLSEIETIGQAYDDMQTQNQQLLQQITERDDYNIKLVLEGVKSRQLEQSLLLEKQTIERTIQQANASVEFHNIKAAKFEDQLRLCSDQVQRLAENRVKNTVSLENNQKKIVDLRKSAQQLRESVDESQSKVDRNRVSLAEMQIETERERFDRKREEEELEAARLKVSRLKSQMEGSSVLDKLRQEVKEYREILKCSICLDRRKEVVISKCYHLFCNTCIQRVVESRHRKCPTCAASFSANDVKPVYI</sequence>
<keyword evidence="6 14" id="KW-0479">Metal-binding</keyword>
<dbReference type="PROSITE" id="PS00518">
    <property type="entry name" value="ZF_RING_1"/>
    <property type="match status" value="1"/>
</dbReference>
<dbReference type="PROSITE" id="PS50089">
    <property type="entry name" value="ZF_RING_2"/>
    <property type="match status" value="1"/>
</dbReference>
<comment type="similarity">
    <text evidence="4 14">Belongs to the BRE1 family.</text>
</comment>
<dbReference type="GO" id="GO:0016567">
    <property type="term" value="P:protein ubiquitination"/>
    <property type="evidence" value="ECO:0007669"/>
    <property type="project" value="UniProtKB-UniRule"/>
</dbReference>
<dbReference type="GO" id="GO:0033503">
    <property type="term" value="C:HULC complex"/>
    <property type="evidence" value="ECO:0007669"/>
    <property type="project" value="TreeGrafter"/>
</dbReference>
<feature type="coiled-coil region" evidence="15">
    <location>
        <begin position="605"/>
        <end position="674"/>
    </location>
</feature>
<evidence type="ECO:0000256" key="7">
    <source>
        <dbReference type="ARBA" id="ARBA00022771"/>
    </source>
</evidence>
<dbReference type="Pfam" id="PF00097">
    <property type="entry name" value="zf-C3HC4"/>
    <property type="match status" value="1"/>
</dbReference>
<dbReference type="CDD" id="cd16499">
    <property type="entry name" value="RING-HC_Bre1-like"/>
    <property type="match status" value="1"/>
</dbReference>
<feature type="coiled-coil region" evidence="15">
    <location>
        <begin position="249"/>
        <end position="297"/>
    </location>
</feature>
<evidence type="ECO:0000256" key="3">
    <source>
        <dbReference type="ARBA" id="ARBA00004906"/>
    </source>
</evidence>
<dbReference type="AlphaFoldDB" id="A0AAV1D0S6"/>
<evidence type="ECO:0000256" key="4">
    <source>
        <dbReference type="ARBA" id="ARBA00005555"/>
    </source>
</evidence>
<feature type="coiled-coil region" evidence="15">
    <location>
        <begin position="47"/>
        <end position="74"/>
    </location>
</feature>
<dbReference type="PANTHER" id="PTHR23163:SF0">
    <property type="entry name" value="E3 UBIQUITIN-PROTEIN LIGASE BRE1"/>
    <property type="match status" value="1"/>
</dbReference>
<keyword evidence="11 14" id="KW-0175">Coiled coil</keyword>
<dbReference type="InterPro" id="IPR017907">
    <property type="entry name" value="Znf_RING_CS"/>
</dbReference>
<evidence type="ECO:0000256" key="12">
    <source>
        <dbReference type="ARBA" id="ARBA00023242"/>
    </source>
</evidence>
<keyword evidence="12 14" id="KW-0539">Nucleus</keyword>
<dbReference type="InterPro" id="IPR013956">
    <property type="entry name" value="E3_ubiquit_lig_Bre1"/>
</dbReference>
<keyword evidence="7 13" id="KW-0863">Zinc-finger</keyword>
<keyword evidence="10 14" id="KW-0156">Chromatin regulator</keyword>
<reference evidence="18" key="1">
    <citation type="submission" date="2023-03" db="EMBL/GenBank/DDBJ databases">
        <authorList>
            <person name="Julca I."/>
        </authorList>
    </citation>
    <scope>NUCLEOTIDE SEQUENCE</scope>
</reference>
<evidence type="ECO:0000256" key="1">
    <source>
        <dbReference type="ARBA" id="ARBA00000900"/>
    </source>
</evidence>
<dbReference type="GO" id="GO:0006325">
    <property type="term" value="P:chromatin organization"/>
    <property type="evidence" value="ECO:0007669"/>
    <property type="project" value="UniProtKB-KW"/>
</dbReference>
<organism evidence="18 19">
    <name type="scientific">Oldenlandia corymbosa var. corymbosa</name>
    <dbReference type="NCBI Taxonomy" id="529605"/>
    <lineage>
        <taxon>Eukaryota</taxon>
        <taxon>Viridiplantae</taxon>
        <taxon>Streptophyta</taxon>
        <taxon>Embryophyta</taxon>
        <taxon>Tracheophyta</taxon>
        <taxon>Spermatophyta</taxon>
        <taxon>Magnoliopsida</taxon>
        <taxon>eudicotyledons</taxon>
        <taxon>Gunneridae</taxon>
        <taxon>Pentapetalae</taxon>
        <taxon>asterids</taxon>
        <taxon>lamiids</taxon>
        <taxon>Gentianales</taxon>
        <taxon>Rubiaceae</taxon>
        <taxon>Rubioideae</taxon>
        <taxon>Spermacoceae</taxon>
        <taxon>Hedyotis-Oldenlandia complex</taxon>
        <taxon>Oldenlandia</taxon>
    </lineage>
</organism>
<dbReference type="InterPro" id="IPR001841">
    <property type="entry name" value="Znf_RING"/>
</dbReference>
<gene>
    <name evidence="18" type="ORF">OLC1_LOCUS10920</name>
</gene>
<comment type="subcellular location">
    <subcellularLocation>
        <location evidence="2 14">Nucleus</location>
    </subcellularLocation>
</comment>
<evidence type="ECO:0000256" key="16">
    <source>
        <dbReference type="SAM" id="MobiDB-lite"/>
    </source>
</evidence>
<evidence type="ECO:0000313" key="19">
    <source>
        <dbReference type="Proteomes" id="UP001161247"/>
    </source>
</evidence>
<evidence type="ECO:0000256" key="10">
    <source>
        <dbReference type="ARBA" id="ARBA00022853"/>
    </source>
</evidence>
<feature type="domain" description="RING-type" evidence="17">
    <location>
        <begin position="844"/>
        <end position="882"/>
    </location>
</feature>
<evidence type="ECO:0000256" key="8">
    <source>
        <dbReference type="ARBA" id="ARBA00022786"/>
    </source>
</evidence>
<keyword evidence="8 14" id="KW-0833">Ubl conjugation pathway</keyword>
<feature type="region of interest" description="Disordered" evidence="16">
    <location>
        <begin position="1"/>
        <end position="29"/>
    </location>
</feature>
<keyword evidence="5 14" id="KW-0808">Transferase</keyword>
<evidence type="ECO:0000256" key="13">
    <source>
        <dbReference type="PROSITE-ProRule" id="PRU00175"/>
    </source>
</evidence>
<proteinExistence type="inferred from homology"/>
<evidence type="ECO:0000256" key="9">
    <source>
        <dbReference type="ARBA" id="ARBA00022833"/>
    </source>
</evidence>
<feature type="coiled-coil region" evidence="15">
    <location>
        <begin position="342"/>
        <end position="402"/>
    </location>
</feature>
<comment type="pathway">
    <text evidence="3 14">Protein modification; protein ubiquitination.</text>
</comment>
<dbReference type="SUPFAM" id="SSF57850">
    <property type="entry name" value="RING/U-box"/>
    <property type="match status" value="1"/>
</dbReference>